<evidence type="ECO:0000256" key="11">
    <source>
        <dbReference type="ARBA" id="ARBA00023228"/>
    </source>
</evidence>
<keyword evidence="16" id="KW-1185">Reference proteome</keyword>
<evidence type="ECO:0000256" key="2">
    <source>
        <dbReference type="ARBA" id="ARBA00004412"/>
    </source>
</evidence>
<dbReference type="Gene3D" id="1.25.40.850">
    <property type="match status" value="1"/>
</dbReference>
<dbReference type="InterPro" id="IPR043127">
    <property type="entry name" value="Sec-1-like_dom3a"/>
</dbReference>
<evidence type="ECO:0000256" key="9">
    <source>
        <dbReference type="ARBA" id="ARBA00022927"/>
    </source>
</evidence>
<dbReference type="PIRSF" id="PIRSF005715">
    <property type="entry name" value="VPS45_Sec1"/>
    <property type="match status" value="1"/>
</dbReference>
<evidence type="ECO:0000256" key="7">
    <source>
        <dbReference type="ARBA" id="ARBA00022448"/>
    </source>
</evidence>
<organism evidence="15 16">
    <name type="scientific">Scleropages formosus</name>
    <name type="common">Asian bonytongue</name>
    <name type="synonym">Osteoglossum formosum</name>
    <dbReference type="NCBI Taxonomy" id="113540"/>
    <lineage>
        <taxon>Eukaryota</taxon>
        <taxon>Metazoa</taxon>
        <taxon>Chordata</taxon>
        <taxon>Craniata</taxon>
        <taxon>Vertebrata</taxon>
        <taxon>Euteleostomi</taxon>
        <taxon>Actinopterygii</taxon>
        <taxon>Neopterygii</taxon>
        <taxon>Teleostei</taxon>
        <taxon>Osteoglossocephala</taxon>
        <taxon>Osteoglossomorpha</taxon>
        <taxon>Osteoglossiformes</taxon>
        <taxon>Osteoglossidae</taxon>
        <taxon>Scleropages</taxon>
    </lineage>
</organism>
<proteinExistence type="inferred from homology"/>
<evidence type="ECO:0000256" key="14">
    <source>
        <dbReference type="ARBA" id="ARBA00054535"/>
    </source>
</evidence>
<dbReference type="GO" id="GO:0005765">
    <property type="term" value="C:lysosomal membrane"/>
    <property type="evidence" value="ECO:0007669"/>
    <property type="project" value="UniProtKB-SubCell"/>
</dbReference>
<dbReference type="GeneTree" id="ENSGT00940000155165"/>
<dbReference type="Gene3D" id="3.40.50.1910">
    <property type="match status" value="3"/>
</dbReference>
<dbReference type="InterPro" id="IPR043155">
    <property type="entry name" value="VPS33_dom3b"/>
</dbReference>
<dbReference type="InterPro" id="IPR001619">
    <property type="entry name" value="Sec1-like"/>
</dbReference>
<evidence type="ECO:0000313" key="15">
    <source>
        <dbReference type="Ensembl" id="ENSSFOP00015027997.2"/>
    </source>
</evidence>
<keyword evidence="7" id="KW-0813">Transport</keyword>
<dbReference type="Ensembl" id="ENSSFOT00015028310.2">
    <property type="protein sequence ID" value="ENSSFOP00015027997.2"/>
    <property type="gene ID" value="ENSSFOG00015017972.2"/>
</dbReference>
<keyword evidence="9" id="KW-0653">Protein transport</keyword>
<keyword evidence="11" id="KW-0458">Lysosome</keyword>
<dbReference type="PANTHER" id="PTHR11679">
    <property type="entry name" value="VESICLE PROTEIN SORTING-ASSOCIATED"/>
    <property type="match status" value="1"/>
</dbReference>
<dbReference type="Gene3D" id="3.90.830.10">
    <property type="entry name" value="Syntaxin Binding Protein 1, Chain A, domain 2"/>
    <property type="match status" value="1"/>
</dbReference>
<sequence>MAAHLSYGRVNLNILREAARKDLREFLDKCAGSKAIVWDEYLTGPFGLIAQYSLLKEHEVEKMFTLKGGRLPAAEVKNIIFFVRPRLELMDIIAENVISEDKMRSPRDFHILFVPRRSLLCEQRLKERGVLGSFINVDEYILDLIPYDGDLLSMESEGAFRECYLENDQTSLYHTAKGLMTLQALYGTIPQIFGKGECARHVANMMLRMKREFAGCQTQVLPVFDTLLLLDRNVDLLTPLATQLTYEGLIDEIYGINNGYVKLPPEKFAQKKQGEGEKDLPTEPKKLQLNSAEELYAEIRDKNFNAVGAALSKKAKIISAAFEERHNAKTVGEIKQFVSQLPHMQAARTSLANHTSIAELIKDITSRQKIPPPLHPGLYLTLLHFSIIVVLCCISCVPPYVSASEAFFDNLTVEQEFMTGVDTDKVNTYIEDCIAQKDPLIKILRLVCMQSVCNNGLKQKVLDYYKREILQTYGYEHILTLNNLEKTGLLKLQTSTRNNYPTIRKTLKLWMEDANEQNPNDISYVYSGYAPLSVRLTQLLARPGWRSIEEVLKMLPGPHFEERQQLPAGLHKKRQQGENRTTLVFFLGGVTYAEIAALRFLSQMEDGGTEYVIATTKLINGTTWIKSLMDRLEEPPF</sequence>
<evidence type="ECO:0000256" key="13">
    <source>
        <dbReference type="ARBA" id="ARBA00039493"/>
    </source>
</evidence>
<gene>
    <name evidence="15" type="primary">VPS33A</name>
    <name evidence="15" type="synonym">vps33a</name>
</gene>
<dbReference type="FunFam" id="1.25.40.850:FF:000002">
    <property type="entry name" value="Vacuolar protein sorting-associated protein 33A"/>
    <property type="match status" value="1"/>
</dbReference>
<dbReference type="InterPro" id="IPR043154">
    <property type="entry name" value="Sec-1-like_dom1"/>
</dbReference>
<evidence type="ECO:0000256" key="3">
    <source>
        <dbReference type="ARBA" id="ARBA00004419"/>
    </source>
</evidence>
<keyword evidence="12" id="KW-0968">Cytoplasmic vesicle</keyword>
<dbReference type="FunFam" id="3.40.50.1910:FF:000005">
    <property type="entry name" value="vacuolar protein sorting-associated protein 33A isoform X1"/>
    <property type="match status" value="1"/>
</dbReference>
<keyword evidence="8" id="KW-0967">Endosome</keyword>
<dbReference type="GO" id="GO:0015031">
    <property type="term" value="P:protein transport"/>
    <property type="evidence" value="ECO:0007669"/>
    <property type="project" value="UniProtKB-KW"/>
</dbReference>
<dbReference type="OrthoDB" id="10262287at2759"/>
<evidence type="ECO:0000256" key="6">
    <source>
        <dbReference type="ARBA" id="ARBA00009884"/>
    </source>
</evidence>
<reference evidence="15" key="3">
    <citation type="submission" date="2025-09" db="UniProtKB">
        <authorList>
            <consortium name="Ensembl"/>
        </authorList>
    </citation>
    <scope>IDENTIFICATION</scope>
</reference>
<evidence type="ECO:0000256" key="10">
    <source>
        <dbReference type="ARBA" id="ARBA00023136"/>
    </source>
</evidence>
<evidence type="ECO:0000256" key="12">
    <source>
        <dbReference type="ARBA" id="ARBA00023329"/>
    </source>
</evidence>
<keyword evidence="10" id="KW-0472">Membrane</keyword>
<comment type="similarity">
    <text evidence="6">Belongs to the STXBP/unc-18/SEC1 family.</text>
</comment>
<evidence type="ECO:0000256" key="8">
    <source>
        <dbReference type="ARBA" id="ARBA00022753"/>
    </source>
</evidence>
<dbReference type="InterPro" id="IPR027482">
    <property type="entry name" value="Sec1-like_dom2"/>
</dbReference>
<dbReference type="AlphaFoldDB" id="A0A8C9SAW0"/>
<dbReference type="GO" id="GO:0031902">
    <property type="term" value="C:late endosome membrane"/>
    <property type="evidence" value="ECO:0007669"/>
    <property type="project" value="UniProtKB-SubCell"/>
</dbReference>
<accession>A0A8C9SAW0</accession>
<dbReference type="Proteomes" id="UP000694397">
    <property type="component" value="Chromosome 1"/>
</dbReference>
<dbReference type="Gene3D" id="3.40.50.2060">
    <property type="match status" value="1"/>
</dbReference>
<dbReference type="SUPFAM" id="SSF56815">
    <property type="entry name" value="Sec1/munc18-like (SM) proteins"/>
    <property type="match status" value="1"/>
</dbReference>
<name>A0A8C9SAW0_SCLFO</name>
<comment type="subcellular location">
    <subcellularLocation>
        <location evidence="3">Cytoplasmic vesicle</location>
        <location evidence="3">Autophagosome</location>
    </subcellularLocation>
    <subcellularLocation>
        <location evidence="1">Cytoplasmic vesicle</location>
        <location evidence="1">Clathrin-coated vesicle</location>
    </subcellularLocation>
    <subcellularLocation>
        <location evidence="2">Early endosome</location>
    </subcellularLocation>
    <subcellularLocation>
        <location evidence="4">Late endosome membrane</location>
        <topology evidence="4">Peripheral membrane protein</topology>
        <orientation evidence="4">Cytoplasmic side</orientation>
    </subcellularLocation>
    <subcellularLocation>
        <location evidence="5">Lysosome membrane</location>
        <topology evidence="5">Peripheral membrane protein</topology>
        <orientation evidence="5">Cytoplasmic side</orientation>
    </subcellularLocation>
</comment>
<dbReference type="Pfam" id="PF00995">
    <property type="entry name" value="Sec1"/>
    <property type="match status" value="1"/>
</dbReference>
<evidence type="ECO:0000256" key="4">
    <source>
        <dbReference type="ARBA" id="ARBA00004492"/>
    </source>
</evidence>
<dbReference type="GO" id="GO:0005776">
    <property type="term" value="C:autophagosome"/>
    <property type="evidence" value="ECO:0007669"/>
    <property type="project" value="UniProtKB-SubCell"/>
</dbReference>
<evidence type="ECO:0000256" key="1">
    <source>
        <dbReference type="ARBA" id="ARBA00004132"/>
    </source>
</evidence>
<dbReference type="GO" id="GO:0005769">
    <property type="term" value="C:early endosome"/>
    <property type="evidence" value="ECO:0007669"/>
    <property type="project" value="UniProtKB-SubCell"/>
</dbReference>
<protein>
    <recommendedName>
        <fullName evidence="13">Vacuolar protein sorting-associated protein 33A</fullName>
    </recommendedName>
</protein>
<dbReference type="GO" id="GO:0016192">
    <property type="term" value="P:vesicle-mediated transport"/>
    <property type="evidence" value="ECO:0007669"/>
    <property type="project" value="InterPro"/>
</dbReference>
<reference evidence="15" key="2">
    <citation type="submission" date="2025-08" db="UniProtKB">
        <authorList>
            <consortium name="Ensembl"/>
        </authorList>
    </citation>
    <scope>IDENTIFICATION</scope>
</reference>
<dbReference type="InterPro" id="IPR036045">
    <property type="entry name" value="Sec1-like_sf"/>
</dbReference>
<reference evidence="15 16" key="1">
    <citation type="submission" date="2019-04" db="EMBL/GenBank/DDBJ databases">
        <authorList>
            <consortium name="Wellcome Sanger Institute Data Sharing"/>
        </authorList>
    </citation>
    <scope>NUCLEOTIDE SEQUENCE [LARGE SCALE GENOMIC DNA]</scope>
</reference>
<evidence type="ECO:0000313" key="16">
    <source>
        <dbReference type="Proteomes" id="UP000694397"/>
    </source>
</evidence>
<comment type="function">
    <text evidence="14">Plays a role in vesicle-mediated protein trafficking to lysosomal compartments including the endocytic membrane transport and autophagic pathways. Believed to act as a core component of the putative HOPS and CORVET endosomal tethering complexes which are proposed to be involved in the Rab5-to-Rab7 endosome conversion probably implicating MON1A/B, and via binding SNAREs and SNARE complexes to mediate tethering and docking events during SNARE-mediated membrane fusion. The HOPS complex is proposed to be recruited to Rab7 on the late endosomal membrane and to regulate late endocytic, phagocytic and autophagic traffic towards lysosomes. The CORVET complex is proposed to function as a Rab5 effector to mediate early endosome fusion probably in specific endosome subpopulations. Required for fusion of endosomes and autophagosomes with lysosomes; the function is dependent on its association with VPS16 but not VIPAS39. The function in autophagosome-lysosome fusion implicates STX17 but not UVRAG.</text>
</comment>
<evidence type="ECO:0000256" key="5">
    <source>
        <dbReference type="ARBA" id="ARBA00004630"/>
    </source>
</evidence>
<dbReference type="GO" id="GO:0030136">
    <property type="term" value="C:clathrin-coated vesicle"/>
    <property type="evidence" value="ECO:0007669"/>
    <property type="project" value="UniProtKB-SubCell"/>
</dbReference>
<dbReference type="FunFam" id="3.40.50.1910:FF:000008">
    <property type="entry name" value="vacuolar protein sorting-associated protein 33A isoform X2"/>
    <property type="match status" value="1"/>
</dbReference>